<feature type="transmembrane region" description="Helical" evidence="1">
    <location>
        <begin position="199"/>
        <end position="218"/>
    </location>
</feature>
<keyword evidence="1" id="KW-0812">Transmembrane</keyword>
<evidence type="ECO:0000256" key="1">
    <source>
        <dbReference type="SAM" id="Phobius"/>
    </source>
</evidence>
<feature type="transmembrane region" description="Helical" evidence="1">
    <location>
        <begin position="93"/>
        <end position="111"/>
    </location>
</feature>
<dbReference type="PANTHER" id="PTHR31610:SF0">
    <property type="entry name" value="SLC26A_SULP TRANSPORTER DOMAIN-CONTAINING PROTEIN"/>
    <property type="match status" value="1"/>
</dbReference>
<protein>
    <submittedName>
        <fullName evidence="2">MFS transporter, AGZA family, xanthine/uracil permease</fullName>
    </submittedName>
</protein>
<feature type="transmembrane region" description="Helical" evidence="1">
    <location>
        <begin position="290"/>
        <end position="313"/>
    </location>
</feature>
<feature type="transmembrane region" description="Helical" evidence="1">
    <location>
        <begin position="487"/>
        <end position="503"/>
    </location>
</feature>
<feature type="transmembrane region" description="Helical" evidence="1">
    <location>
        <begin position="21"/>
        <end position="44"/>
    </location>
</feature>
<feature type="transmembrane region" description="Helical" evidence="1">
    <location>
        <begin position="457"/>
        <end position="475"/>
    </location>
</feature>
<dbReference type="EMBL" id="FOGV01000027">
    <property type="protein sequence ID" value="SES28625.1"/>
    <property type="molecule type" value="Genomic_DNA"/>
</dbReference>
<feature type="transmembrane region" description="Helical" evidence="1">
    <location>
        <begin position="350"/>
        <end position="368"/>
    </location>
</feature>
<name>A0A1H9W412_9BACI</name>
<reference evidence="3" key="1">
    <citation type="submission" date="2016-10" db="EMBL/GenBank/DDBJ databases">
        <authorList>
            <person name="de Groot N.N."/>
        </authorList>
    </citation>
    <scope>NUCLEOTIDE SEQUENCE [LARGE SCALE GENOMIC DNA]</scope>
    <source>
        <strain evidence="3">10nlg</strain>
    </source>
</reference>
<sequence>MADAQGQKKGVAWFTKGDLNGFFGLFTNVLTNFLAAVGLMVFAINMPGDIVYGNIVPAMAISIGIGSIIFAIQAKKLSEKENRTNVTALPYGLSVPHYFVVTFAVMLPVYSMHGDWMLAWAVGISWNLVQGIIMTIGAFIGPFIRRHLPRAAMLGSLAGIALTYIAMNPMGEIYSAPYIGLLTLTLVLAGWVAQKTLPFKIPAGLFAIVIGMILAWSTGYMDVAEVQSAAADFSPAMPFVALELIPLGFAYLSPFLAAAIPLGIYDFLESLDNIESAEADGDSYSTVPTMLVPAVLTLFGSTLGSVVPTIIYIGHPGWKKAGARVGYSMATGIGVLTFGMLGLIPLVLSVIPLVALLPILVFITMTIGAQTFNETPRRHYPAMIIALMPFIASFVITQVEGALNAAGESVESVGLAALDDEGIYFVGWDTLGSADILVSMILATIVIYIIDRNFKMALIYTVIAAGLSYFGFMHAPEIGIGTGSSAALGYVSMGIALLALMFYKPEENRTGDTASKYELDDEQGEK</sequence>
<organism evidence="2 3">
    <name type="scientific">Salisediminibacterium halotolerans</name>
    <dbReference type="NCBI Taxonomy" id="517425"/>
    <lineage>
        <taxon>Bacteria</taxon>
        <taxon>Bacillati</taxon>
        <taxon>Bacillota</taxon>
        <taxon>Bacilli</taxon>
        <taxon>Bacillales</taxon>
        <taxon>Bacillaceae</taxon>
        <taxon>Salisediminibacterium</taxon>
    </lineage>
</organism>
<keyword evidence="1" id="KW-1133">Transmembrane helix</keyword>
<keyword evidence="3" id="KW-1185">Reference proteome</keyword>
<evidence type="ECO:0000313" key="3">
    <source>
        <dbReference type="Proteomes" id="UP000199318"/>
    </source>
</evidence>
<dbReference type="STRING" id="1464123.SAMN05444126_12726"/>
<feature type="transmembrane region" description="Helical" evidence="1">
    <location>
        <begin position="325"/>
        <end position="344"/>
    </location>
</feature>
<comment type="caution">
    <text evidence="2">The sequence shown here is derived from an EMBL/GenBank/DDBJ whole genome shotgun (WGS) entry which is preliminary data.</text>
</comment>
<dbReference type="Proteomes" id="UP000199318">
    <property type="component" value="Unassembled WGS sequence"/>
</dbReference>
<dbReference type="AlphaFoldDB" id="A0A1H9W412"/>
<dbReference type="OrthoDB" id="3320984at2"/>
<feature type="transmembrane region" description="Helical" evidence="1">
    <location>
        <begin position="50"/>
        <end position="72"/>
    </location>
</feature>
<dbReference type="RefSeq" id="WP_093074366.1">
    <property type="nucleotide sequence ID" value="NZ_FOGV01000027.1"/>
</dbReference>
<feature type="transmembrane region" description="Helical" evidence="1">
    <location>
        <begin position="423"/>
        <end position="450"/>
    </location>
</feature>
<dbReference type="PANTHER" id="PTHR31610">
    <property type="entry name" value="SLR0360 PROTEIN"/>
    <property type="match status" value="1"/>
</dbReference>
<evidence type="ECO:0000313" key="2">
    <source>
        <dbReference type="EMBL" id="SES28625.1"/>
    </source>
</evidence>
<accession>A0A1H9W412</accession>
<proteinExistence type="predicted"/>
<feature type="transmembrane region" description="Helical" evidence="1">
    <location>
        <begin position="173"/>
        <end position="192"/>
    </location>
</feature>
<feature type="transmembrane region" description="Helical" evidence="1">
    <location>
        <begin position="380"/>
        <end position="403"/>
    </location>
</feature>
<gene>
    <name evidence="2" type="ORF">SAMN05444126_12726</name>
</gene>
<feature type="transmembrane region" description="Helical" evidence="1">
    <location>
        <begin position="117"/>
        <end position="144"/>
    </location>
</feature>
<keyword evidence="1" id="KW-0472">Membrane</keyword>